<keyword evidence="5 9" id="KW-0210">Decarboxylase</keyword>
<dbReference type="InterPro" id="IPR013798">
    <property type="entry name" value="Indole-3-glycerol_P_synth_dom"/>
</dbReference>
<keyword evidence="7 9" id="KW-0057">Aromatic amino acid biosynthesis</keyword>
<dbReference type="PROSITE" id="PS00614">
    <property type="entry name" value="IGPS"/>
    <property type="match status" value="1"/>
</dbReference>
<dbReference type="SUPFAM" id="SSF51366">
    <property type="entry name" value="Ribulose-phoshate binding barrel"/>
    <property type="match status" value="1"/>
</dbReference>
<comment type="similarity">
    <text evidence="3 9">Belongs to the TrpC family.</text>
</comment>
<dbReference type="AlphaFoldDB" id="A0A2A2TFQ4"/>
<dbReference type="EC" id="4.1.1.48" evidence="9"/>
<dbReference type="Gene3D" id="3.20.20.70">
    <property type="entry name" value="Aldolase class I"/>
    <property type="match status" value="1"/>
</dbReference>
<accession>A0A2A2TFQ4</accession>
<evidence type="ECO:0000256" key="4">
    <source>
        <dbReference type="ARBA" id="ARBA00022605"/>
    </source>
</evidence>
<gene>
    <name evidence="9" type="primary">trpC</name>
    <name evidence="11" type="ORF">CK510_18675</name>
</gene>
<comment type="catalytic activity">
    <reaction evidence="1 9">
        <text>1-(2-carboxyphenylamino)-1-deoxy-D-ribulose 5-phosphate + H(+) = (1S,2R)-1-C-(indol-3-yl)glycerol 3-phosphate + CO2 + H2O</text>
        <dbReference type="Rhea" id="RHEA:23476"/>
        <dbReference type="ChEBI" id="CHEBI:15377"/>
        <dbReference type="ChEBI" id="CHEBI:15378"/>
        <dbReference type="ChEBI" id="CHEBI:16526"/>
        <dbReference type="ChEBI" id="CHEBI:58613"/>
        <dbReference type="ChEBI" id="CHEBI:58866"/>
        <dbReference type="EC" id="4.1.1.48"/>
    </reaction>
</comment>
<evidence type="ECO:0000256" key="2">
    <source>
        <dbReference type="ARBA" id="ARBA00004696"/>
    </source>
</evidence>
<dbReference type="EMBL" id="NTFS01000225">
    <property type="protein sequence ID" value="PAX52562.1"/>
    <property type="molecule type" value="Genomic_DNA"/>
</dbReference>
<dbReference type="CDD" id="cd00331">
    <property type="entry name" value="IGPS"/>
    <property type="match status" value="1"/>
</dbReference>
<dbReference type="GO" id="GO:0000162">
    <property type="term" value="P:L-tryptophan biosynthetic process"/>
    <property type="evidence" value="ECO:0007669"/>
    <property type="project" value="UniProtKB-UniRule"/>
</dbReference>
<keyword evidence="6 9" id="KW-0822">Tryptophan biosynthesis</keyword>
<dbReference type="NCBIfam" id="NF001377">
    <property type="entry name" value="PRK00278.2-4"/>
    <property type="match status" value="1"/>
</dbReference>
<dbReference type="OrthoDB" id="9804217at2"/>
<dbReference type="GO" id="GO:0004425">
    <property type="term" value="F:indole-3-glycerol-phosphate synthase activity"/>
    <property type="evidence" value="ECO:0007669"/>
    <property type="project" value="UniProtKB-UniRule"/>
</dbReference>
<dbReference type="PANTHER" id="PTHR22854">
    <property type="entry name" value="TRYPTOPHAN BIOSYNTHESIS PROTEIN"/>
    <property type="match status" value="1"/>
</dbReference>
<protein>
    <recommendedName>
        <fullName evidence="9">Indole-3-glycerol phosphate synthase</fullName>
        <shortName evidence="9">IGPS</shortName>
        <ecNumber evidence="9">4.1.1.48</ecNumber>
    </recommendedName>
</protein>
<evidence type="ECO:0000313" key="12">
    <source>
        <dbReference type="Proteomes" id="UP000218238"/>
    </source>
</evidence>
<sequence length="283" mass="31757">MLNSQQENQITSQLAKQRHILEEIVLHKQQEVNLMYEQLAFSDLKNQVTYAPIVRDFLAAIRQNPKKPSIIAEVKKASPSKGIIRDNFNPLEIALAYERGGASCISVLTDEKFFQGSFENLELIRSRVNIPLLCKEFIIDPYQIYFARLKGADAILLIAAILDNETIQDFLQIAHSLGMTVLVEVHTLNELDRVLAIPGINLVGINNRNLEDFVVDLATTEDLLLQRRDVLEKLEITVVSESGLYASSDLAFVLKAGAEAVLVGESLVRQDDVEQAIRQLFRG</sequence>
<reference evidence="11 12" key="1">
    <citation type="submission" date="2017-08" db="EMBL/GenBank/DDBJ databases">
        <title>Draft genome sequence of filamentous cyanobacterium Calothrix elsteri CCALA 953.</title>
        <authorList>
            <person name="Gagunashvili A.N."/>
            <person name="Elster J."/>
            <person name="Andresson O.S."/>
        </authorList>
    </citation>
    <scope>NUCLEOTIDE SEQUENCE [LARGE SCALE GENOMIC DNA]</scope>
    <source>
        <strain evidence="11 12">CCALA 953</strain>
    </source>
</reference>
<dbReference type="RefSeq" id="WP_095723134.1">
    <property type="nucleotide sequence ID" value="NZ_NTFS01000225.1"/>
</dbReference>
<dbReference type="HAMAP" id="MF_00134_B">
    <property type="entry name" value="IGPS_B"/>
    <property type="match status" value="1"/>
</dbReference>
<organism evidence="11 12">
    <name type="scientific">Brunnivagina elsteri CCALA 953</name>
    <dbReference type="NCBI Taxonomy" id="987040"/>
    <lineage>
        <taxon>Bacteria</taxon>
        <taxon>Bacillati</taxon>
        <taxon>Cyanobacteriota</taxon>
        <taxon>Cyanophyceae</taxon>
        <taxon>Nostocales</taxon>
        <taxon>Calotrichaceae</taxon>
        <taxon>Brunnivagina</taxon>
    </lineage>
</organism>
<keyword evidence="12" id="KW-1185">Reference proteome</keyword>
<evidence type="ECO:0000256" key="1">
    <source>
        <dbReference type="ARBA" id="ARBA00001633"/>
    </source>
</evidence>
<keyword evidence="8 9" id="KW-0456">Lyase</keyword>
<dbReference type="NCBIfam" id="NF001372">
    <property type="entry name" value="PRK00278.1-4"/>
    <property type="match status" value="1"/>
</dbReference>
<dbReference type="InterPro" id="IPR011060">
    <property type="entry name" value="RibuloseP-bd_barrel"/>
</dbReference>
<dbReference type="FunFam" id="3.20.20.70:FF:000024">
    <property type="entry name" value="Indole-3-glycerol phosphate synthase"/>
    <property type="match status" value="1"/>
</dbReference>
<evidence type="ECO:0000256" key="5">
    <source>
        <dbReference type="ARBA" id="ARBA00022793"/>
    </source>
</evidence>
<keyword evidence="4 9" id="KW-0028">Amino-acid biosynthesis</keyword>
<dbReference type="InterPro" id="IPR013785">
    <property type="entry name" value="Aldolase_TIM"/>
</dbReference>
<evidence type="ECO:0000256" key="6">
    <source>
        <dbReference type="ARBA" id="ARBA00022822"/>
    </source>
</evidence>
<dbReference type="PANTHER" id="PTHR22854:SF2">
    <property type="entry name" value="INDOLE-3-GLYCEROL-PHOSPHATE SYNTHASE"/>
    <property type="match status" value="1"/>
</dbReference>
<evidence type="ECO:0000313" key="11">
    <source>
        <dbReference type="EMBL" id="PAX52562.1"/>
    </source>
</evidence>
<comment type="pathway">
    <text evidence="2 9">Amino-acid biosynthesis; L-tryptophan biosynthesis; L-tryptophan from chorismate: step 4/5.</text>
</comment>
<evidence type="ECO:0000256" key="8">
    <source>
        <dbReference type="ARBA" id="ARBA00023239"/>
    </source>
</evidence>
<dbReference type="UniPathway" id="UPA00035">
    <property type="reaction ID" value="UER00043"/>
</dbReference>
<dbReference type="InterPro" id="IPR045186">
    <property type="entry name" value="Indole-3-glycerol_P_synth"/>
</dbReference>
<evidence type="ECO:0000256" key="3">
    <source>
        <dbReference type="ARBA" id="ARBA00008737"/>
    </source>
</evidence>
<dbReference type="Pfam" id="PF00218">
    <property type="entry name" value="IGPS"/>
    <property type="match status" value="1"/>
</dbReference>
<dbReference type="GO" id="GO:0004640">
    <property type="term" value="F:phosphoribosylanthranilate isomerase activity"/>
    <property type="evidence" value="ECO:0007669"/>
    <property type="project" value="TreeGrafter"/>
</dbReference>
<comment type="caution">
    <text evidence="11">The sequence shown here is derived from an EMBL/GenBank/DDBJ whole genome shotgun (WGS) entry which is preliminary data.</text>
</comment>
<proteinExistence type="inferred from homology"/>
<evidence type="ECO:0000259" key="10">
    <source>
        <dbReference type="Pfam" id="PF00218"/>
    </source>
</evidence>
<dbReference type="InterPro" id="IPR001468">
    <property type="entry name" value="Indole-3-GlycerolPSynthase_CS"/>
</dbReference>
<feature type="domain" description="Indole-3-glycerol phosphate synthase" evidence="10">
    <location>
        <begin position="21"/>
        <end position="280"/>
    </location>
</feature>
<evidence type="ECO:0000256" key="9">
    <source>
        <dbReference type="HAMAP-Rule" id="MF_00134"/>
    </source>
</evidence>
<name>A0A2A2TFQ4_9CYAN</name>
<evidence type="ECO:0000256" key="7">
    <source>
        <dbReference type="ARBA" id="ARBA00023141"/>
    </source>
</evidence>
<dbReference type="Proteomes" id="UP000218238">
    <property type="component" value="Unassembled WGS sequence"/>
</dbReference>